<dbReference type="GO" id="GO:0005509">
    <property type="term" value="F:calcium ion binding"/>
    <property type="evidence" value="ECO:0007669"/>
    <property type="project" value="InterPro"/>
</dbReference>
<evidence type="ECO:0000256" key="6">
    <source>
        <dbReference type="ARBA" id="ARBA00023157"/>
    </source>
</evidence>
<keyword evidence="4 11" id="KW-0732">Signal</keyword>
<feature type="chain" id="PRO_5013174243" evidence="11">
    <location>
        <begin position="26"/>
        <end position="229"/>
    </location>
</feature>
<feature type="domain" description="EGF-like" evidence="12">
    <location>
        <begin position="68"/>
        <end position="113"/>
    </location>
</feature>
<dbReference type="InterPro" id="IPR049883">
    <property type="entry name" value="NOTCH1_EGF-like"/>
</dbReference>
<dbReference type="InterPro" id="IPR018097">
    <property type="entry name" value="EGF_Ca-bd_CS"/>
</dbReference>
<dbReference type="PANTHER" id="PTHR24040">
    <property type="entry name" value="LAMININ G-LIKE DOMAIN-CONTAINING PROTEIN"/>
    <property type="match status" value="1"/>
</dbReference>
<dbReference type="PROSITE" id="PS00010">
    <property type="entry name" value="ASX_HYDROXYL"/>
    <property type="match status" value="2"/>
</dbReference>
<dbReference type="InterPro" id="IPR051145">
    <property type="entry name" value="GAS-SHBG-PROS"/>
</dbReference>
<evidence type="ECO:0000256" key="7">
    <source>
        <dbReference type="ARBA" id="ARBA00023180"/>
    </source>
</evidence>
<dbReference type="EMBL" id="LSMT01000284">
    <property type="protein sequence ID" value="PFX21269.1"/>
    <property type="molecule type" value="Genomic_DNA"/>
</dbReference>
<dbReference type="InterPro" id="IPR000152">
    <property type="entry name" value="EGF-type_Asp/Asn_hydroxyl_site"/>
</dbReference>
<dbReference type="GO" id="GO:0005576">
    <property type="term" value="C:extracellular region"/>
    <property type="evidence" value="ECO:0007669"/>
    <property type="project" value="UniProtKB-SubCell"/>
</dbReference>
<dbReference type="FunFam" id="2.10.25.10:FF:000038">
    <property type="entry name" value="Fibrillin 2"/>
    <property type="match status" value="2"/>
</dbReference>
<comment type="subcellular location">
    <subcellularLocation>
        <location evidence="1">Secreted</location>
    </subcellularLocation>
</comment>
<keyword evidence="7" id="KW-0325">Glycoprotein</keyword>
<dbReference type="InterPro" id="IPR000742">
    <property type="entry name" value="EGF"/>
</dbReference>
<dbReference type="Pfam" id="PF07645">
    <property type="entry name" value="EGF_CA"/>
    <property type="match status" value="2"/>
</dbReference>
<protein>
    <submittedName>
        <fullName evidence="13">EGF-like module-containing mucin-like hormone receptor-like 2</fullName>
    </submittedName>
</protein>
<dbReference type="InterPro" id="IPR009030">
    <property type="entry name" value="Growth_fac_rcpt_cys_sf"/>
</dbReference>
<evidence type="ECO:0000256" key="3">
    <source>
        <dbReference type="ARBA" id="ARBA00022536"/>
    </source>
</evidence>
<organism evidence="13 14">
    <name type="scientific">Stylophora pistillata</name>
    <name type="common">Smooth cauliflower coral</name>
    <dbReference type="NCBI Taxonomy" id="50429"/>
    <lineage>
        <taxon>Eukaryota</taxon>
        <taxon>Metazoa</taxon>
        <taxon>Cnidaria</taxon>
        <taxon>Anthozoa</taxon>
        <taxon>Hexacorallia</taxon>
        <taxon>Scleractinia</taxon>
        <taxon>Astrocoeniina</taxon>
        <taxon>Pocilloporidae</taxon>
        <taxon>Stylophora</taxon>
    </lineage>
</organism>
<sequence length="229" mass="25350">MKNSSFLILILIGFVFFASVIEVNSNCTPGGAKKECGEHKQCLKKGVNNTYHCVCKAGFMTLGDSCQDMDECQEKDIRSKCKRKGAKCKNIPGSYTCKCPQGFEMNLESDHCEDLDECEDKPCHEKAVCHNERGSYSCACVKGFAGDGHECVEDMAYKQKQKIQQIITIGGAAGGGTLFLIALIVCFLGARKKKPEEKEEKGIEEQDSTTTVYSRWESSEESDDDDDDE</sequence>
<evidence type="ECO:0000313" key="13">
    <source>
        <dbReference type="EMBL" id="PFX21269.1"/>
    </source>
</evidence>
<feature type="domain" description="EGF-like" evidence="12">
    <location>
        <begin position="114"/>
        <end position="152"/>
    </location>
</feature>
<evidence type="ECO:0000256" key="10">
    <source>
        <dbReference type="SAM" id="Phobius"/>
    </source>
</evidence>
<dbReference type="STRING" id="50429.A0A2B4RWS6"/>
<dbReference type="SMART" id="SM00181">
    <property type="entry name" value="EGF"/>
    <property type="match status" value="3"/>
</dbReference>
<feature type="compositionally biased region" description="Acidic residues" evidence="9">
    <location>
        <begin position="219"/>
        <end position="229"/>
    </location>
</feature>
<dbReference type="PROSITE" id="PS50026">
    <property type="entry name" value="EGF_3"/>
    <property type="match status" value="2"/>
</dbReference>
<keyword evidence="10" id="KW-0812">Transmembrane</keyword>
<keyword evidence="10" id="KW-1133">Transmembrane helix</keyword>
<dbReference type="PROSITE" id="PS01187">
    <property type="entry name" value="EGF_CA"/>
    <property type="match status" value="1"/>
</dbReference>
<keyword evidence="3 8" id="KW-0245">EGF-like domain</keyword>
<feature type="signal peptide" evidence="11">
    <location>
        <begin position="1"/>
        <end position="25"/>
    </location>
</feature>
<dbReference type="CDD" id="cd00054">
    <property type="entry name" value="EGF_CA"/>
    <property type="match status" value="2"/>
</dbReference>
<evidence type="ECO:0000256" key="11">
    <source>
        <dbReference type="SAM" id="SignalP"/>
    </source>
</evidence>
<evidence type="ECO:0000256" key="8">
    <source>
        <dbReference type="PROSITE-ProRule" id="PRU00076"/>
    </source>
</evidence>
<gene>
    <name evidence="13" type="primary">EMR2</name>
    <name evidence="13" type="ORF">AWC38_SpisGene14248</name>
</gene>
<feature type="compositionally biased region" description="Basic and acidic residues" evidence="9">
    <location>
        <begin position="194"/>
        <end position="204"/>
    </location>
</feature>
<evidence type="ECO:0000256" key="4">
    <source>
        <dbReference type="ARBA" id="ARBA00022729"/>
    </source>
</evidence>
<evidence type="ECO:0000256" key="2">
    <source>
        <dbReference type="ARBA" id="ARBA00022525"/>
    </source>
</evidence>
<keyword evidence="13" id="KW-0675">Receptor</keyword>
<dbReference type="Proteomes" id="UP000225706">
    <property type="component" value="Unassembled WGS sequence"/>
</dbReference>
<evidence type="ECO:0000256" key="1">
    <source>
        <dbReference type="ARBA" id="ARBA00004613"/>
    </source>
</evidence>
<feature type="transmembrane region" description="Helical" evidence="10">
    <location>
        <begin position="166"/>
        <end position="190"/>
    </location>
</feature>
<keyword evidence="2" id="KW-0964">Secreted</keyword>
<comment type="caution">
    <text evidence="8">Lacks conserved residue(s) required for the propagation of feature annotation.</text>
</comment>
<dbReference type="PROSITE" id="PS01186">
    <property type="entry name" value="EGF_2"/>
    <property type="match status" value="3"/>
</dbReference>
<dbReference type="SUPFAM" id="SSF57184">
    <property type="entry name" value="Growth factor receptor domain"/>
    <property type="match status" value="1"/>
</dbReference>
<keyword evidence="6" id="KW-1015">Disulfide bond</keyword>
<keyword evidence="10" id="KW-0472">Membrane</keyword>
<evidence type="ECO:0000256" key="9">
    <source>
        <dbReference type="SAM" id="MobiDB-lite"/>
    </source>
</evidence>
<dbReference type="OrthoDB" id="4405280at2759"/>
<name>A0A2B4RWS6_STYPI</name>
<reference evidence="14" key="1">
    <citation type="journal article" date="2017" name="bioRxiv">
        <title>Comparative analysis of the genomes of Stylophora pistillata and Acropora digitifera provides evidence for extensive differences between species of corals.</title>
        <authorList>
            <person name="Voolstra C.R."/>
            <person name="Li Y."/>
            <person name="Liew Y.J."/>
            <person name="Baumgarten S."/>
            <person name="Zoccola D."/>
            <person name="Flot J.-F."/>
            <person name="Tambutte S."/>
            <person name="Allemand D."/>
            <person name="Aranda M."/>
        </authorList>
    </citation>
    <scope>NUCLEOTIDE SEQUENCE [LARGE SCALE GENOMIC DNA]</scope>
</reference>
<dbReference type="SMART" id="SM00179">
    <property type="entry name" value="EGF_CA"/>
    <property type="match status" value="3"/>
</dbReference>
<comment type="caution">
    <text evidence="13">The sequence shown here is derived from an EMBL/GenBank/DDBJ whole genome shotgun (WGS) entry which is preliminary data.</text>
</comment>
<accession>A0A2B4RWS6</accession>
<dbReference type="Gene3D" id="2.10.25.10">
    <property type="entry name" value="Laminin"/>
    <property type="match status" value="3"/>
</dbReference>
<evidence type="ECO:0000313" key="14">
    <source>
        <dbReference type="Proteomes" id="UP000225706"/>
    </source>
</evidence>
<keyword evidence="5" id="KW-0677">Repeat</keyword>
<feature type="region of interest" description="Disordered" evidence="9">
    <location>
        <begin position="193"/>
        <end position="229"/>
    </location>
</feature>
<proteinExistence type="predicted"/>
<evidence type="ECO:0000256" key="5">
    <source>
        <dbReference type="ARBA" id="ARBA00022737"/>
    </source>
</evidence>
<dbReference type="InterPro" id="IPR001881">
    <property type="entry name" value="EGF-like_Ca-bd_dom"/>
</dbReference>
<evidence type="ECO:0000259" key="12">
    <source>
        <dbReference type="PROSITE" id="PS50026"/>
    </source>
</evidence>
<dbReference type="PANTHER" id="PTHR24040:SF16">
    <property type="entry name" value="FIBRILLIN-2-LIKE PROTEIN"/>
    <property type="match status" value="1"/>
</dbReference>
<keyword evidence="14" id="KW-1185">Reference proteome</keyword>
<dbReference type="AlphaFoldDB" id="A0A2B4RWS6"/>